<dbReference type="EMBL" id="BQKK01000004">
    <property type="protein sequence ID" value="GJN43330.1"/>
    <property type="molecule type" value="Genomic_DNA"/>
</dbReference>
<reference evidence="1" key="1">
    <citation type="submission" date="2021-12" db="EMBL/GenBank/DDBJ databases">
        <title>Draft genome sequence of Corynebacterium ammoniagenes strain T-723.</title>
        <authorList>
            <person name="Matsuzawa M."/>
            <person name="Hiratani M."/>
            <person name="Abe I."/>
            <person name="Tsuji Y."/>
            <person name="Nakamura J."/>
        </authorList>
    </citation>
    <scope>NUCLEOTIDE SEQUENCE</scope>
    <source>
        <strain evidence="1">T-723</strain>
    </source>
</reference>
<dbReference type="Proteomes" id="UP001054925">
    <property type="component" value="Unassembled WGS sequence"/>
</dbReference>
<comment type="caution">
    <text evidence="1">The sequence shown here is derived from an EMBL/GenBank/DDBJ whole genome shotgun (WGS) entry which is preliminary data.</text>
</comment>
<sequence>MRAEQLLIVAQRFCEVHRVRISNYSALVAAAAAAHALIDGIRIHDNPRQEAASLYEILTKVEALSGHNKEFATICAKIHLAVADGG</sequence>
<evidence type="ECO:0000313" key="2">
    <source>
        <dbReference type="Proteomes" id="UP001054925"/>
    </source>
</evidence>
<accession>A0AAV5GAN3</accession>
<proteinExistence type="predicted"/>
<dbReference type="AlphaFoldDB" id="A0AAV5GAN3"/>
<dbReference type="RefSeq" id="WP_003847042.1">
    <property type="nucleotide sequence ID" value="NZ_BQKK01000004.1"/>
</dbReference>
<evidence type="ECO:0000313" key="1">
    <source>
        <dbReference type="EMBL" id="GJN43330.1"/>
    </source>
</evidence>
<gene>
    <name evidence="1" type="ORF">CAT723_18090</name>
</gene>
<protein>
    <submittedName>
        <fullName evidence="1">Uncharacterized protein</fullName>
    </submittedName>
</protein>
<organism evidence="1 2">
    <name type="scientific">Corynebacterium ammoniagenes</name>
    <name type="common">Brevibacterium ammoniagenes</name>
    <dbReference type="NCBI Taxonomy" id="1697"/>
    <lineage>
        <taxon>Bacteria</taxon>
        <taxon>Bacillati</taxon>
        <taxon>Actinomycetota</taxon>
        <taxon>Actinomycetes</taxon>
        <taxon>Mycobacteriales</taxon>
        <taxon>Corynebacteriaceae</taxon>
        <taxon>Corynebacterium</taxon>
    </lineage>
</organism>
<name>A0AAV5GAN3_CORAM</name>